<feature type="region of interest" description="Disordered" evidence="1">
    <location>
        <begin position="65"/>
        <end position="84"/>
    </location>
</feature>
<dbReference type="AlphaFoldDB" id="A0A9Q3GQY2"/>
<accession>A0A9Q3GQY2</accession>
<evidence type="ECO:0000256" key="1">
    <source>
        <dbReference type="SAM" id="MobiDB-lite"/>
    </source>
</evidence>
<feature type="region of interest" description="Disordered" evidence="1">
    <location>
        <begin position="89"/>
        <end position="133"/>
    </location>
</feature>
<feature type="compositionally biased region" description="Basic residues" evidence="1">
    <location>
        <begin position="73"/>
        <end position="84"/>
    </location>
</feature>
<gene>
    <name evidence="2" type="ORF">O181_016513</name>
</gene>
<sequence length="133" mass="14767">MALNLGPNSSPKTFPEILGKVRFLWCCTLSMGPGHLGEELVHGHSYGAMDPLEVWPWGALVTPRTIGPIKGQRTPKRPKKAKMAPHHQLINNGHGIGQTSKFRPISRTQTPSLDDAKRPIKVKWSQEKTFPSQ</sequence>
<reference evidence="2" key="1">
    <citation type="submission" date="2021-03" db="EMBL/GenBank/DDBJ databases">
        <title>Draft genome sequence of rust myrtle Austropuccinia psidii MF-1, a brazilian biotype.</title>
        <authorList>
            <person name="Quecine M.C."/>
            <person name="Pachon D.M.R."/>
            <person name="Bonatelli M.L."/>
            <person name="Correr F.H."/>
            <person name="Franceschini L.M."/>
            <person name="Leite T.F."/>
            <person name="Margarido G.R.A."/>
            <person name="Almeida C.A."/>
            <person name="Ferrarezi J.A."/>
            <person name="Labate C.A."/>
        </authorList>
    </citation>
    <scope>NUCLEOTIDE SEQUENCE</scope>
    <source>
        <strain evidence="2">MF-1</strain>
    </source>
</reference>
<comment type="caution">
    <text evidence="2">The sequence shown here is derived from an EMBL/GenBank/DDBJ whole genome shotgun (WGS) entry which is preliminary data.</text>
</comment>
<protein>
    <submittedName>
        <fullName evidence="2">Uncharacterized protein</fullName>
    </submittedName>
</protein>
<evidence type="ECO:0000313" key="2">
    <source>
        <dbReference type="EMBL" id="MBW0476798.1"/>
    </source>
</evidence>
<feature type="compositionally biased region" description="Polar residues" evidence="1">
    <location>
        <begin position="97"/>
        <end position="112"/>
    </location>
</feature>
<keyword evidence="3" id="KW-1185">Reference proteome</keyword>
<dbReference type="EMBL" id="AVOT02004593">
    <property type="protein sequence ID" value="MBW0476798.1"/>
    <property type="molecule type" value="Genomic_DNA"/>
</dbReference>
<name>A0A9Q3GQY2_9BASI</name>
<proteinExistence type="predicted"/>
<evidence type="ECO:0000313" key="3">
    <source>
        <dbReference type="Proteomes" id="UP000765509"/>
    </source>
</evidence>
<organism evidence="2 3">
    <name type="scientific">Austropuccinia psidii MF-1</name>
    <dbReference type="NCBI Taxonomy" id="1389203"/>
    <lineage>
        <taxon>Eukaryota</taxon>
        <taxon>Fungi</taxon>
        <taxon>Dikarya</taxon>
        <taxon>Basidiomycota</taxon>
        <taxon>Pucciniomycotina</taxon>
        <taxon>Pucciniomycetes</taxon>
        <taxon>Pucciniales</taxon>
        <taxon>Sphaerophragmiaceae</taxon>
        <taxon>Austropuccinia</taxon>
    </lineage>
</organism>
<dbReference type="Proteomes" id="UP000765509">
    <property type="component" value="Unassembled WGS sequence"/>
</dbReference>